<dbReference type="InterPro" id="IPR013324">
    <property type="entry name" value="RNA_pol_sigma_r3/r4-like"/>
</dbReference>
<comment type="caution">
    <text evidence="8">The sequence shown here is derived from an EMBL/GenBank/DDBJ whole genome shotgun (WGS) entry which is preliminary data.</text>
</comment>
<dbReference type="EMBL" id="WJIF01000004">
    <property type="protein sequence ID" value="MRG60121.1"/>
    <property type="molecule type" value="Genomic_DNA"/>
</dbReference>
<name>A0A6I2F732_9MICO</name>
<keyword evidence="5" id="KW-0804">Transcription</keyword>
<dbReference type="InterPro" id="IPR052704">
    <property type="entry name" value="ECF_Sigma-70_Domain"/>
</dbReference>
<dbReference type="SUPFAM" id="SSF88659">
    <property type="entry name" value="Sigma3 and sigma4 domains of RNA polymerase sigma factors"/>
    <property type="match status" value="1"/>
</dbReference>
<dbReference type="RefSeq" id="WP_153684569.1">
    <property type="nucleotide sequence ID" value="NZ_WJIF01000004.1"/>
</dbReference>
<keyword evidence="3" id="KW-0805">Transcription regulation</keyword>
<dbReference type="InterPro" id="IPR013249">
    <property type="entry name" value="RNA_pol_sigma70_r4_t2"/>
</dbReference>
<evidence type="ECO:0000259" key="7">
    <source>
        <dbReference type="Pfam" id="PF08281"/>
    </source>
</evidence>
<sequence>MVDLVVEAARLRPLMFSIAYRMLGSVSEAEDVVQTGLLRMHERVQGGDPIDRADAFASTVATRLSIDVLRSARHTRELYVGPWLPEPLLVDDADPAHRIEHDETMSFAVLTMLERLGPVERAVFVLHEALGYDYREIAEMVDRDPAACRQIMHRAKQRLATGGARFEVDASEAARIAGEFLEALRDGDVDGVMRLLAADVVMTADGGGNAPAIQQPVSGDLAVARFLVGLMRRGEALGVQVEPTVANGEQTLLFRGRDGALLSVLALHVEDGVVRSFANQLNPDKLGHLGPVGDLFALLRDGVAGVR</sequence>
<dbReference type="GO" id="GO:0016987">
    <property type="term" value="F:sigma factor activity"/>
    <property type="evidence" value="ECO:0007669"/>
    <property type="project" value="UniProtKB-KW"/>
</dbReference>
<dbReference type="InterPro" id="IPR007627">
    <property type="entry name" value="RNA_pol_sigma70_r2"/>
</dbReference>
<dbReference type="PANTHER" id="PTHR30173:SF36">
    <property type="entry name" value="ECF RNA POLYMERASE SIGMA FACTOR SIGJ"/>
    <property type="match status" value="1"/>
</dbReference>
<dbReference type="AlphaFoldDB" id="A0A6I2F732"/>
<evidence type="ECO:0000313" key="8">
    <source>
        <dbReference type="EMBL" id="MRG60121.1"/>
    </source>
</evidence>
<gene>
    <name evidence="8" type="ORF">GE115_09590</name>
</gene>
<dbReference type="Gene3D" id="1.10.1740.10">
    <property type="match status" value="1"/>
</dbReference>
<dbReference type="InterPro" id="IPR014284">
    <property type="entry name" value="RNA_pol_sigma-70_dom"/>
</dbReference>
<dbReference type="Gene3D" id="3.10.450.50">
    <property type="match status" value="1"/>
</dbReference>
<evidence type="ECO:0000256" key="3">
    <source>
        <dbReference type="ARBA" id="ARBA00023015"/>
    </source>
</evidence>
<evidence type="ECO:0000256" key="2">
    <source>
        <dbReference type="ARBA" id="ARBA00011344"/>
    </source>
</evidence>
<dbReference type="SUPFAM" id="SSF54427">
    <property type="entry name" value="NTF2-like"/>
    <property type="match status" value="1"/>
</dbReference>
<protein>
    <submittedName>
        <fullName evidence="8">Sigma-70 family RNA polymerase sigma factor</fullName>
    </submittedName>
</protein>
<evidence type="ECO:0000259" key="6">
    <source>
        <dbReference type="Pfam" id="PF04542"/>
    </source>
</evidence>
<dbReference type="InterPro" id="IPR013325">
    <property type="entry name" value="RNA_pol_sigma_r2"/>
</dbReference>
<dbReference type="NCBIfam" id="NF007214">
    <property type="entry name" value="PRK09636.1"/>
    <property type="match status" value="1"/>
</dbReference>
<evidence type="ECO:0000256" key="5">
    <source>
        <dbReference type="ARBA" id="ARBA00023163"/>
    </source>
</evidence>
<dbReference type="InterPro" id="IPR036388">
    <property type="entry name" value="WH-like_DNA-bd_sf"/>
</dbReference>
<evidence type="ECO:0000256" key="4">
    <source>
        <dbReference type="ARBA" id="ARBA00023082"/>
    </source>
</evidence>
<keyword evidence="9" id="KW-1185">Reference proteome</keyword>
<dbReference type="Gene3D" id="1.10.10.10">
    <property type="entry name" value="Winged helix-like DNA-binding domain superfamily/Winged helix DNA-binding domain"/>
    <property type="match status" value="1"/>
</dbReference>
<reference evidence="8 9" key="1">
    <citation type="submission" date="2019-10" db="EMBL/GenBank/DDBJ databases">
        <authorList>
            <person name="Nie G."/>
            <person name="Ming H."/>
            <person name="Yi B."/>
        </authorList>
    </citation>
    <scope>NUCLEOTIDE SEQUENCE [LARGE SCALE GENOMIC DNA]</scope>
    <source>
        <strain evidence="8 9">CFH 90414</strain>
    </source>
</reference>
<evidence type="ECO:0000256" key="1">
    <source>
        <dbReference type="ARBA" id="ARBA00010641"/>
    </source>
</evidence>
<dbReference type="GO" id="GO:0003677">
    <property type="term" value="F:DNA binding"/>
    <property type="evidence" value="ECO:0007669"/>
    <property type="project" value="InterPro"/>
</dbReference>
<dbReference type="Pfam" id="PF04542">
    <property type="entry name" value="Sigma70_r2"/>
    <property type="match status" value="1"/>
</dbReference>
<dbReference type="GO" id="GO:0006352">
    <property type="term" value="P:DNA-templated transcription initiation"/>
    <property type="evidence" value="ECO:0007669"/>
    <property type="project" value="InterPro"/>
</dbReference>
<evidence type="ECO:0000313" key="9">
    <source>
        <dbReference type="Proteomes" id="UP000431080"/>
    </source>
</evidence>
<accession>A0A6I2F732</accession>
<feature type="domain" description="RNA polymerase sigma-70 region 2" evidence="6">
    <location>
        <begin position="10"/>
        <end position="74"/>
    </location>
</feature>
<dbReference type="Proteomes" id="UP000431080">
    <property type="component" value="Unassembled WGS sequence"/>
</dbReference>
<dbReference type="Pfam" id="PF08281">
    <property type="entry name" value="Sigma70_r4_2"/>
    <property type="match status" value="1"/>
</dbReference>
<dbReference type="InterPro" id="IPR032710">
    <property type="entry name" value="NTF2-like_dom_sf"/>
</dbReference>
<dbReference type="PANTHER" id="PTHR30173">
    <property type="entry name" value="SIGMA 19 FACTOR"/>
    <property type="match status" value="1"/>
</dbReference>
<organism evidence="8 9">
    <name type="scientific">Agromyces agglutinans</name>
    <dbReference type="NCBI Taxonomy" id="2662258"/>
    <lineage>
        <taxon>Bacteria</taxon>
        <taxon>Bacillati</taxon>
        <taxon>Actinomycetota</taxon>
        <taxon>Actinomycetes</taxon>
        <taxon>Micrococcales</taxon>
        <taxon>Microbacteriaceae</taxon>
        <taxon>Agromyces</taxon>
    </lineage>
</organism>
<keyword evidence="4" id="KW-0731">Sigma factor</keyword>
<comment type="subunit">
    <text evidence="2">Interacts transiently with the RNA polymerase catalytic core formed by RpoA, RpoB, RpoC and RpoZ (2 alpha, 1 beta, 1 beta' and 1 omega subunit) to form the RNA polymerase holoenzyme that can initiate transcription.</text>
</comment>
<dbReference type="NCBIfam" id="TIGR02937">
    <property type="entry name" value="sigma70-ECF"/>
    <property type="match status" value="1"/>
</dbReference>
<feature type="domain" description="RNA polymerase sigma factor 70 region 4 type 2" evidence="7">
    <location>
        <begin position="108"/>
        <end position="159"/>
    </location>
</feature>
<proteinExistence type="inferred from homology"/>
<dbReference type="SUPFAM" id="SSF88946">
    <property type="entry name" value="Sigma2 domain of RNA polymerase sigma factors"/>
    <property type="match status" value="1"/>
</dbReference>
<comment type="similarity">
    <text evidence="1">Belongs to the sigma-70 factor family. ECF subfamily.</text>
</comment>